<evidence type="ECO:0000313" key="4">
    <source>
        <dbReference type="EMBL" id="MFD0987522.1"/>
    </source>
</evidence>
<dbReference type="Proteomes" id="UP001597102">
    <property type="component" value="Unassembled WGS sequence"/>
</dbReference>
<dbReference type="PANTHER" id="PTHR11579">
    <property type="entry name" value="PROTEIN-L-ISOASPARTATE O-METHYLTRANSFERASE"/>
    <property type="match status" value="1"/>
</dbReference>
<organism evidence="4 5">
    <name type="scientific">Methyloligella solikamskensis</name>
    <dbReference type="NCBI Taxonomy" id="1177756"/>
    <lineage>
        <taxon>Bacteria</taxon>
        <taxon>Pseudomonadati</taxon>
        <taxon>Pseudomonadota</taxon>
        <taxon>Alphaproteobacteria</taxon>
        <taxon>Hyphomicrobiales</taxon>
        <taxon>Hyphomicrobiaceae</taxon>
        <taxon>Methyloligella</taxon>
    </lineage>
</organism>
<evidence type="ECO:0000256" key="3">
    <source>
        <dbReference type="ARBA" id="ARBA00030757"/>
    </source>
</evidence>
<evidence type="ECO:0000256" key="1">
    <source>
        <dbReference type="ARBA" id="ARBA00005369"/>
    </source>
</evidence>
<dbReference type="SUPFAM" id="SSF53335">
    <property type="entry name" value="S-adenosyl-L-methionine-dependent methyltransferases"/>
    <property type="match status" value="1"/>
</dbReference>
<proteinExistence type="inferred from homology"/>
<dbReference type="EMBL" id="JBHTJO010000001">
    <property type="protein sequence ID" value="MFD0987522.1"/>
    <property type="molecule type" value="Genomic_DNA"/>
</dbReference>
<reference evidence="5" key="1">
    <citation type="journal article" date="2019" name="Int. J. Syst. Evol. Microbiol.">
        <title>The Global Catalogue of Microorganisms (GCM) 10K type strain sequencing project: providing services to taxonomists for standard genome sequencing and annotation.</title>
        <authorList>
            <consortium name="The Broad Institute Genomics Platform"/>
            <consortium name="The Broad Institute Genome Sequencing Center for Infectious Disease"/>
            <person name="Wu L."/>
            <person name="Ma J."/>
        </authorList>
    </citation>
    <scope>NUCLEOTIDE SEQUENCE [LARGE SCALE GENOMIC DNA]</scope>
    <source>
        <strain evidence="5">CCUG 61697</strain>
    </source>
</reference>
<dbReference type="Pfam" id="PF01135">
    <property type="entry name" value="PCMT"/>
    <property type="match status" value="1"/>
</dbReference>
<comment type="similarity">
    <text evidence="1">Belongs to the methyltransferase superfamily. L-isoaspartyl/D-aspartyl protein methyltransferase family.</text>
</comment>
<gene>
    <name evidence="4" type="ORF">ACFQ2F_10485</name>
</gene>
<dbReference type="RefSeq" id="WP_379089595.1">
    <property type="nucleotide sequence ID" value="NZ_JBHTJO010000001.1"/>
</dbReference>
<dbReference type="CDD" id="cd02440">
    <property type="entry name" value="AdoMet_MTases"/>
    <property type="match status" value="1"/>
</dbReference>
<dbReference type="InterPro" id="IPR000682">
    <property type="entry name" value="PCMT"/>
</dbReference>
<protein>
    <recommendedName>
        <fullName evidence="2">Protein-L-isoaspartate O-methyltransferase</fullName>
    </recommendedName>
    <alternativeName>
        <fullName evidence="3">Protein L-isoaspartyl methyltransferase</fullName>
    </alternativeName>
</protein>
<keyword evidence="5" id="KW-1185">Reference proteome</keyword>
<dbReference type="Gene3D" id="3.40.50.150">
    <property type="entry name" value="Vaccinia Virus protein VP39"/>
    <property type="match status" value="1"/>
</dbReference>
<evidence type="ECO:0000313" key="5">
    <source>
        <dbReference type="Proteomes" id="UP001597102"/>
    </source>
</evidence>
<dbReference type="InterPro" id="IPR029063">
    <property type="entry name" value="SAM-dependent_MTases_sf"/>
</dbReference>
<dbReference type="PANTHER" id="PTHR11579:SF18">
    <property type="entry name" value="PROTEIN-L-ISOASPARTATE O-METHYLTRANSFERASE"/>
    <property type="match status" value="1"/>
</dbReference>
<comment type="caution">
    <text evidence="4">The sequence shown here is derived from an EMBL/GenBank/DDBJ whole genome shotgun (WGS) entry which is preliminary data.</text>
</comment>
<evidence type="ECO:0000256" key="2">
    <source>
        <dbReference type="ARBA" id="ARBA00013346"/>
    </source>
</evidence>
<name>A0ABW3JAZ0_9HYPH</name>
<accession>A0ABW3JAZ0</accession>
<sequence length="225" mass="23623">MSRGIDFEAARETMVESQLRPSGVNDRRLIAAMESLPRERFVGKASQALAYMDGAVPVDSGSDEMPRYLVPPMVLARMIQTSEPDETERVLVVGCVSGYSVAVVSALAGEVVGLESDDALAAQATSNLKALDVTNARVVHGPLTDGAASEGPYDLILLDGSVPSIPTALEEQVKEGGRIVGVVSNGVQGTVFLFVKTDGELAALPQFSAGAKPLPGFAREAVFDF</sequence>